<accession>A0ABQ6MAM1</accession>
<sequence>MLALLLLSSLSLGGDAFSAFLPRRPFAPPSSASTALHGTDEYGASSTSFYTTTEKQESYDSLDTVMAAACANPKKAQVIRECLEACADITEALRTALVTVEGSSNTFGDAQLSVDVIADELLWDMCKNSKVIMAGASEEDPEIRTFHPDQDYTACWDPLDGSSIVDNNWAVGTMIGVWDKSTGFIGATGRDQ</sequence>
<protein>
    <recommendedName>
        <fullName evidence="3">Fructose-1-6-bisphosphatase class I N-terminal domain-containing protein</fullName>
    </recommendedName>
</protein>
<dbReference type="PRINTS" id="PR01958">
    <property type="entry name" value="S17BPHPHTASE"/>
</dbReference>
<keyword evidence="5" id="KW-1185">Reference proteome</keyword>
<name>A0ABQ6MAM1_9STRA</name>
<keyword evidence="2" id="KW-0732">Signal</keyword>
<comment type="pathway">
    <text evidence="1">Carbohydrate biosynthesis.</text>
</comment>
<evidence type="ECO:0000259" key="3">
    <source>
        <dbReference type="Pfam" id="PF00316"/>
    </source>
</evidence>
<dbReference type="Proteomes" id="UP001165060">
    <property type="component" value="Unassembled WGS sequence"/>
</dbReference>
<evidence type="ECO:0000313" key="5">
    <source>
        <dbReference type="Proteomes" id="UP001165060"/>
    </source>
</evidence>
<dbReference type="InterPro" id="IPR000146">
    <property type="entry name" value="FBPase_class-1"/>
</dbReference>
<dbReference type="InterPro" id="IPR023079">
    <property type="entry name" value="SBPase"/>
</dbReference>
<evidence type="ECO:0000313" key="4">
    <source>
        <dbReference type="EMBL" id="GMI22749.1"/>
    </source>
</evidence>
<gene>
    <name evidence="4" type="ORF">TeGR_g9279</name>
</gene>
<dbReference type="SUPFAM" id="SSF56655">
    <property type="entry name" value="Carbohydrate phosphatase"/>
    <property type="match status" value="1"/>
</dbReference>
<dbReference type="InterPro" id="IPR033391">
    <property type="entry name" value="FBPase_N"/>
</dbReference>
<dbReference type="Pfam" id="PF00316">
    <property type="entry name" value="FBPase"/>
    <property type="match status" value="1"/>
</dbReference>
<feature type="non-terminal residue" evidence="4">
    <location>
        <position position="192"/>
    </location>
</feature>
<feature type="chain" id="PRO_5046892375" description="Fructose-1-6-bisphosphatase class I N-terminal domain-containing protein" evidence="2">
    <location>
        <begin position="17"/>
        <end position="192"/>
    </location>
</feature>
<organism evidence="4 5">
    <name type="scientific">Tetraparma gracilis</name>
    <dbReference type="NCBI Taxonomy" id="2962635"/>
    <lineage>
        <taxon>Eukaryota</taxon>
        <taxon>Sar</taxon>
        <taxon>Stramenopiles</taxon>
        <taxon>Ochrophyta</taxon>
        <taxon>Bolidophyceae</taxon>
        <taxon>Parmales</taxon>
        <taxon>Triparmaceae</taxon>
        <taxon>Tetraparma</taxon>
    </lineage>
</organism>
<reference evidence="4 5" key="1">
    <citation type="journal article" date="2023" name="Commun. Biol.">
        <title>Genome analysis of Parmales, the sister group of diatoms, reveals the evolutionary specialization of diatoms from phago-mixotrophs to photoautotrophs.</title>
        <authorList>
            <person name="Ban H."/>
            <person name="Sato S."/>
            <person name="Yoshikawa S."/>
            <person name="Yamada K."/>
            <person name="Nakamura Y."/>
            <person name="Ichinomiya M."/>
            <person name="Sato N."/>
            <person name="Blanc-Mathieu R."/>
            <person name="Endo H."/>
            <person name="Kuwata A."/>
            <person name="Ogata H."/>
        </authorList>
    </citation>
    <scope>NUCLEOTIDE SEQUENCE [LARGE SCALE GENOMIC DNA]</scope>
</reference>
<feature type="domain" description="Fructose-1-6-bisphosphatase class I N-terminal" evidence="3">
    <location>
        <begin position="86"/>
        <end position="182"/>
    </location>
</feature>
<dbReference type="EMBL" id="BRYB01000100">
    <property type="protein sequence ID" value="GMI22749.1"/>
    <property type="molecule type" value="Genomic_DNA"/>
</dbReference>
<dbReference type="Gene3D" id="3.30.540.10">
    <property type="entry name" value="Fructose-1,6-Bisphosphatase, subunit A, domain 1"/>
    <property type="match status" value="1"/>
</dbReference>
<proteinExistence type="predicted"/>
<dbReference type="PANTHER" id="PTHR11556:SF35">
    <property type="entry name" value="SEDOHEPTULOSE-1,7-BISPHOSPHATASE, CHLOROPLASTIC"/>
    <property type="match status" value="1"/>
</dbReference>
<feature type="signal peptide" evidence="2">
    <location>
        <begin position="1"/>
        <end position="16"/>
    </location>
</feature>
<evidence type="ECO:0000256" key="2">
    <source>
        <dbReference type="SAM" id="SignalP"/>
    </source>
</evidence>
<evidence type="ECO:0000256" key="1">
    <source>
        <dbReference type="ARBA" id="ARBA00024331"/>
    </source>
</evidence>
<comment type="caution">
    <text evidence="4">The sequence shown here is derived from an EMBL/GenBank/DDBJ whole genome shotgun (WGS) entry which is preliminary data.</text>
</comment>
<dbReference type="PANTHER" id="PTHR11556">
    <property type="entry name" value="FRUCTOSE-1,6-BISPHOSPHATASE-RELATED"/>
    <property type="match status" value="1"/>
</dbReference>